<comment type="caution">
    <text evidence="2">The sequence shown here is derived from an EMBL/GenBank/DDBJ whole genome shotgun (WGS) entry which is preliminary data.</text>
</comment>
<dbReference type="EMBL" id="PNIM01000002">
    <property type="protein sequence ID" value="PMB76036.1"/>
    <property type="molecule type" value="Genomic_DNA"/>
</dbReference>
<evidence type="ECO:0000256" key="1">
    <source>
        <dbReference type="SAM" id="Phobius"/>
    </source>
</evidence>
<evidence type="ECO:0000313" key="2">
    <source>
        <dbReference type="EMBL" id="PMB76036.1"/>
    </source>
</evidence>
<keyword evidence="1" id="KW-1133">Transmembrane helix</keyword>
<dbReference type="AlphaFoldDB" id="A0A2J6N475"/>
<proteinExistence type="predicted"/>
<organism evidence="2 3">
    <name type="scientific">Fervidicoccus fontis</name>
    <dbReference type="NCBI Taxonomy" id="683846"/>
    <lineage>
        <taxon>Archaea</taxon>
        <taxon>Thermoproteota</taxon>
        <taxon>Thermoprotei</taxon>
        <taxon>Fervidicoccales</taxon>
        <taxon>Fervidicoccaceae</taxon>
        <taxon>Fervidicoccus</taxon>
    </lineage>
</organism>
<dbReference type="Proteomes" id="UP000237153">
    <property type="component" value="Unassembled WGS sequence"/>
</dbReference>
<keyword evidence="1" id="KW-0472">Membrane</keyword>
<name>A0A2J6N475_9CREN</name>
<feature type="transmembrane region" description="Helical" evidence="1">
    <location>
        <begin position="20"/>
        <end position="39"/>
    </location>
</feature>
<accession>A0A2J6N475</accession>
<reference evidence="2 3" key="1">
    <citation type="submission" date="2018-01" db="EMBL/GenBank/DDBJ databases">
        <title>Metagenomic assembled genomes from two thermal pools in the Uzon Caldera, Kamchatka, Russia.</title>
        <authorList>
            <person name="Wilkins L."/>
            <person name="Ettinger C."/>
        </authorList>
    </citation>
    <scope>NUCLEOTIDE SEQUENCE [LARGE SCALE GENOMIC DNA]</scope>
    <source>
        <strain evidence="2">ZAV-06</strain>
    </source>
</reference>
<gene>
    <name evidence="2" type="ORF">C0188_00720</name>
</gene>
<sequence>MIVEILWKKIVKKMNKFKTLAILIVPLVGLIAIASVFVYDPVQINVKPTNPSIKFQAPPPSYPMSLQRTSRSAICYTDFEQMPSGWSNIGGNWSISPNEGYKGNALYGKDNDGGIGHASQYYWQTSISNYNSLWVSVKVKLATTNHDVYKGIALIDSNKTQLYEISIYNGELYIWGYSDKLGWNQFNNFSISNYNVNNWYILVVNYVYASSGISISAYVYDTSGALVASTSATIKGRYLFQPSYVGLEIDDVTNNLSGSGVYFDDFIISTTDPRYVNFLNVPQGYKIEVWDNLGNLINSTISTGDNVQLYILSDIVVGTGSGGSIIIGSNAGKYTLNYTVPSTDSILGGDTYTLTSGVLSFSFGANKTSINVSAAISGNTYNITGFILLSIINTDSSSCYAILFLNNMTGNMGSLNANIALYNSTYTSSNYIQISNGAILSNSTGWVSIPLNGYVNATFSGFFTQSSQQATLYLQLGYCMMPNNQGACVFYPVQITVNS</sequence>
<protein>
    <submittedName>
        <fullName evidence="2">Uncharacterized protein</fullName>
    </submittedName>
</protein>
<evidence type="ECO:0000313" key="3">
    <source>
        <dbReference type="Proteomes" id="UP000237153"/>
    </source>
</evidence>
<keyword evidence="1" id="KW-0812">Transmembrane</keyword>